<comment type="caution">
    <text evidence="1">The sequence shown here is derived from an EMBL/GenBank/DDBJ whole genome shotgun (WGS) entry which is preliminary data.</text>
</comment>
<organism evidence="1 2">
    <name type="scientific">Meganyctiphanes norvegica</name>
    <name type="common">Northern krill</name>
    <name type="synonym">Thysanopoda norvegica</name>
    <dbReference type="NCBI Taxonomy" id="48144"/>
    <lineage>
        <taxon>Eukaryota</taxon>
        <taxon>Metazoa</taxon>
        <taxon>Ecdysozoa</taxon>
        <taxon>Arthropoda</taxon>
        <taxon>Crustacea</taxon>
        <taxon>Multicrustacea</taxon>
        <taxon>Malacostraca</taxon>
        <taxon>Eumalacostraca</taxon>
        <taxon>Eucarida</taxon>
        <taxon>Euphausiacea</taxon>
        <taxon>Euphausiidae</taxon>
        <taxon>Meganyctiphanes</taxon>
    </lineage>
</organism>
<dbReference type="Proteomes" id="UP001497623">
    <property type="component" value="Unassembled WGS sequence"/>
</dbReference>
<protein>
    <submittedName>
        <fullName evidence="1">Uncharacterized protein</fullName>
    </submittedName>
</protein>
<sequence>PILDNPITDIELCKQIQDMKSDRAGGPDGLPPGVLKLLPANWLIMLTCLLNRLFADAIYPQAWVIAKMFTIFKKGNRLLPENYRVLPSSTVLQNCMTKFYVAGYNYGSNHIESRLEARKGEVVWNILLP</sequence>
<keyword evidence="2" id="KW-1185">Reference proteome</keyword>
<gene>
    <name evidence="1" type="ORF">MNOR_LOCUS33009</name>
</gene>
<evidence type="ECO:0000313" key="1">
    <source>
        <dbReference type="EMBL" id="CAL4163586.1"/>
    </source>
</evidence>
<feature type="non-terminal residue" evidence="1">
    <location>
        <position position="1"/>
    </location>
</feature>
<reference evidence="1 2" key="1">
    <citation type="submission" date="2024-05" db="EMBL/GenBank/DDBJ databases">
        <authorList>
            <person name="Wallberg A."/>
        </authorList>
    </citation>
    <scope>NUCLEOTIDE SEQUENCE [LARGE SCALE GENOMIC DNA]</scope>
</reference>
<name>A0AAV2S4C7_MEGNR</name>
<proteinExistence type="predicted"/>
<dbReference type="AlphaFoldDB" id="A0AAV2S4C7"/>
<dbReference type="EMBL" id="CAXKWB010046285">
    <property type="protein sequence ID" value="CAL4163586.1"/>
    <property type="molecule type" value="Genomic_DNA"/>
</dbReference>
<evidence type="ECO:0000313" key="2">
    <source>
        <dbReference type="Proteomes" id="UP001497623"/>
    </source>
</evidence>
<accession>A0AAV2S4C7</accession>